<dbReference type="GO" id="GO:0003690">
    <property type="term" value="F:double-stranded DNA binding"/>
    <property type="evidence" value="ECO:0007669"/>
    <property type="project" value="TreeGrafter"/>
</dbReference>
<feature type="region of interest" description="Disordered" evidence="7">
    <location>
        <begin position="1"/>
        <end position="60"/>
    </location>
</feature>
<dbReference type="GO" id="GO:0005634">
    <property type="term" value="C:nucleus"/>
    <property type="evidence" value="ECO:0007669"/>
    <property type="project" value="UniProtKB-SubCell"/>
</dbReference>
<feature type="compositionally biased region" description="Basic and acidic residues" evidence="7">
    <location>
        <begin position="1"/>
        <end position="11"/>
    </location>
</feature>
<dbReference type="SUPFAM" id="SSF46785">
    <property type="entry name" value="Winged helix' DNA-binding domain"/>
    <property type="match status" value="1"/>
</dbReference>
<dbReference type="Pfam" id="PF00538">
    <property type="entry name" value="Linker_histone"/>
    <property type="match status" value="1"/>
</dbReference>
<comment type="similarity">
    <text evidence="6">Belongs to the histone H1/H5 family.</text>
</comment>
<dbReference type="PANTHER" id="PTHR11467">
    <property type="entry name" value="HISTONE H1"/>
    <property type="match status" value="1"/>
</dbReference>
<dbReference type="InterPro" id="IPR005818">
    <property type="entry name" value="Histone_H1/H5_H15"/>
</dbReference>
<gene>
    <name evidence="9" type="ORF">M0R45_004021</name>
</gene>
<evidence type="ECO:0000256" key="3">
    <source>
        <dbReference type="ARBA" id="ARBA00022454"/>
    </source>
</evidence>
<dbReference type="InterPro" id="IPR005819">
    <property type="entry name" value="H1/H5"/>
</dbReference>
<dbReference type="GO" id="GO:0030527">
    <property type="term" value="F:structural constituent of chromatin"/>
    <property type="evidence" value="ECO:0007669"/>
    <property type="project" value="InterPro"/>
</dbReference>
<dbReference type="InterPro" id="IPR036390">
    <property type="entry name" value="WH_DNA-bd_sf"/>
</dbReference>
<evidence type="ECO:0000256" key="4">
    <source>
        <dbReference type="ARBA" id="ARBA00023125"/>
    </source>
</evidence>
<reference evidence="9 10" key="1">
    <citation type="journal article" date="2023" name="G3 (Bethesda)">
        <title>A chromosome-length genome assembly and annotation of blackberry (Rubus argutus, cv. 'Hillquist').</title>
        <authorList>
            <person name="Bruna T."/>
            <person name="Aryal R."/>
            <person name="Dudchenko O."/>
            <person name="Sargent D.J."/>
            <person name="Mead D."/>
            <person name="Buti M."/>
            <person name="Cavallini A."/>
            <person name="Hytonen T."/>
            <person name="Andres J."/>
            <person name="Pham M."/>
            <person name="Weisz D."/>
            <person name="Mascagni F."/>
            <person name="Usai G."/>
            <person name="Natali L."/>
            <person name="Bassil N."/>
            <person name="Fernandez G.E."/>
            <person name="Lomsadze A."/>
            <person name="Armour M."/>
            <person name="Olukolu B."/>
            <person name="Poorten T."/>
            <person name="Britton C."/>
            <person name="Davik J."/>
            <person name="Ashrafi H."/>
            <person name="Aiden E.L."/>
            <person name="Borodovsky M."/>
            <person name="Worthington M."/>
        </authorList>
    </citation>
    <scope>NUCLEOTIDE SEQUENCE [LARGE SCALE GENOMIC DNA]</scope>
    <source>
        <strain evidence="9">PI 553951</strain>
    </source>
</reference>
<comment type="caution">
    <text evidence="9">The sequence shown here is derived from an EMBL/GenBank/DDBJ whole genome shotgun (WGS) entry which is preliminary data.</text>
</comment>
<evidence type="ECO:0000256" key="1">
    <source>
        <dbReference type="ARBA" id="ARBA00004123"/>
    </source>
</evidence>
<feature type="compositionally biased region" description="Basic and acidic residues" evidence="7">
    <location>
        <begin position="23"/>
        <end position="43"/>
    </location>
</feature>
<feature type="compositionally biased region" description="Basic residues" evidence="7">
    <location>
        <begin position="188"/>
        <end position="197"/>
    </location>
</feature>
<dbReference type="GO" id="GO:0030261">
    <property type="term" value="P:chromosome condensation"/>
    <property type="evidence" value="ECO:0007669"/>
    <property type="project" value="TreeGrafter"/>
</dbReference>
<evidence type="ECO:0000313" key="10">
    <source>
        <dbReference type="Proteomes" id="UP001457282"/>
    </source>
</evidence>
<organism evidence="9 10">
    <name type="scientific">Rubus argutus</name>
    <name type="common">Southern blackberry</name>
    <dbReference type="NCBI Taxonomy" id="59490"/>
    <lineage>
        <taxon>Eukaryota</taxon>
        <taxon>Viridiplantae</taxon>
        <taxon>Streptophyta</taxon>
        <taxon>Embryophyta</taxon>
        <taxon>Tracheophyta</taxon>
        <taxon>Spermatophyta</taxon>
        <taxon>Magnoliopsida</taxon>
        <taxon>eudicotyledons</taxon>
        <taxon>Gunneridae</taxon>
        <taxon>Pentapetalae</taxon>
        <taxon>rosids</taxon>
        <taxon>fabids</taxon>
        <taxon>Rosales</taxon>
        <taxon>Rosaceae</taxon>
        <taxon>Rosoideae</taxon>
        <taxon>Rosoideae incertae sedis</taxon>
        <taxon>Rubus</taxon>
    </lineage>
</organism>
<dbReference type="GO" id="GO:0045910">
    <property type="term" value="P:negative regulation of DNA recombination"/>
    <property type="evidence" value="ECO:0007669"/>
    <property type="project" value="TreeGrafter"/>
</dbReference>
<dbReference type="AlphaFoldDB" id="A0AAW1YIR1"/>
<feature type="compositionally biased region" description="Basic residues" evidence="7">
    <location>
        <begin position="164"/>
        <end position="177"/>
    </location>
</feature>
<dbReference type="GO" id="GO:0006334">
    <property type="term" value="P:nucleosome assembly"/>
    <property type="evidence" value="ECO:0007669"/>
    <property type="project" value="InterPro"/>
</dbReference>
<keyword evidence="3 6" id="KW-0158">Chromosome</keyword>
<feature type="compositionally biased region" description="Basic residues" evidence="7">
    <location>
        <begin position="44"/>
        <end position="54"/>
    </location>
</feature>
<sequence>MSATEEVKDPAVEAPPVEVPVTEEPKKAEEKPVREKKLRDLKEKKPKSKTRTKTASHPPYFQMIKEALMALKEKSGSSPYAIGKYMEEKHKAVLPANFKKILALQLKNSEARGKLIKVRASYKLSEAGKKDKSTGKTTQVAKPKTEEKKKKTTKTKTTAPAPKAPKKKSAKKTKKSTPAKPRSLKSPTARKPKKAVA</sequence>
<dbReference type="PROSITE" id="PS51504">
    <property type="entry name" value="H15"/>
    <property type="match status" value="1"/>
</dbReference>
<dbReference type="EMBL" id="JBEDUW010000001">
    <property type="protein sequence ID" value="KAK9948448.1"/>
    <property type="molecule type" value="Genomic_DNA"/>
</dbReference>
<evidence type="ECO:0000256" key="5">
    <source>
        <dbReference type="ARBA" id="ARBA00023242"/>
    </source>
</evidence>
<evidence type="ECO:0000256" key="2">
    <source>
        <dbReference type="ARBA" id="ARBA00004286"/>
    </source>
</evidence>
<feature type="domain" description="H15" evidence="8">
    <location>
        <begin position="56"/>
        <end position="126"/>
    </location>
</feature>
<keyword evidence="10" id="KW-1185">Reference proteome</keyword>
<proteinExistence type="inferred from homology"/>
<evidence type="ECO:0000259" key="8">
    <source>
        <dbReference type="PROSITE" id="PS51504"/>
    </source>
</evidence>
<evidence type="ECO:0000256" key="7">
    <source>
        <dbReference type="SAM" id="MobiDB-lite"/>
    </source>
</evidence>
<evidence type="ECO:0000313" key="9">
    <source>
        <dbReference type="EMBL" id="KAK9948448.1"/>
    </source>
</evidence>
<accession>A0AAW1YIR1</accession>
<keyword evidence="4 6" id="KW-0238">DNA-binding</keyword>
<feature type="region of interest" description="Disordered" evidence="7">
    <location>
        <begin position="120"/>
        <end position="197"/>
    </location>
</feature>
<dbReference type="CDD" id="cd00073">
    <property type="entry name" value="H15"/>
    <property type="match status" value="1"/>
</dbReference>
<comment type="subcellular location">
    <subcellularLocation>
        <location evidence="2">Chromosome</location>
    </subcellularLocation>
    <subcellularLocation>
        <location evidence="1 6">Nucleus</location>
    </subcellularLocation>
</comment>
<evidence type="ECO:0000256" key="6">
    <source>
        <dbReference type="RuleBase" id="RU003894"/>
    </source>
</evidence>
<keyword evidence="5 6" id="KW-0539">Nucleus</keyword>
<dbReference type="Gene3D" id="1.10.10.10">
    <property type="entry name" value="Winged helix-like DNA-binding domain superfamily/Winged helix DNA-binding domain"/>
    <property type="match status" value="1"/>
</dbReference>
<dbReference type="PANTHER" id="PTHR11467:SF36">
    <property type="entry name" value="HISTONE 24-RELATED"/>
    <property type="match status" value="1"/>
</dbReference>
<dbReference type="GO" id="GO:0031492">
    <property type="term" value="F:nucleosomal DNA binding"/>
    <property type="evidence" value="ECO:0007669"/>
    <property type="project" value="TreeGrafter"/>
</dbReference>
<protein>
    <recommendedName>
        <fullName evidence="8">H15 domain-containing protein</fullName>
    </recommendedName>
</protein>
<dbReference type="GO" id="GO:0000786">
    <property type="term" value="C:nucleosome"/>
    <property type="evidence" value="ECO:0007669"/>
    <property type="project" value="InterPro"/>
</dbReference>
<dbReference type="SMART" id="SM00526">
    <property type="entry name" value="H15"/>
    <property type="match status" value="1"/>
</dbReference>
<name>A0AAW1YIR1_RUBAR</name>
<feature type="compositionally biased region" description="Low complexity" evidence="7">
    <location>
        <begin position="12"/>
        <end position="22"/>
    </location>
</feature>
<dbReference type="InterPro" id="IPR036388">
    <property type="entry name" value="WH-like_DNA-bd_sf"/>
</dbReference>
<dbReference type="PRINTS" id="PR00624">
    <property type="entry name" value="HISTONEH5"/>
</dbReference>
<dbReference type="Proteomes" id="UP001457282">
    <property type="component" value="Unassembled WGS sequence"/>
</dbReference>